<proteinExistence type="predicted"/>
<gene>
    <name evidence="1" type="ORF">F8388_016614</name>
</gene>
<name>A0A7J6FAR1_CANSA</name>
<protein>
    <submittedName>
        <fullName evidence="1">Uncharacterized protein</fullName>
    </submittedName>
</protein>
<reference evidence="1 2" key="1">
    <citation type="journal article" date="2020" name="bioRxiv">
        <title>Sequence and annotation of 42 cannabis genomes reveals extensive copy number variation in cannabinoid synthesis and pathogen resistance genes.</title>
        <authorList>
            <person name="Mckernan K.J."/>
            <person name="Helbert Y."/>
            <person name="Kane L.T."/>
            <person name="Ebling H."/>
            <person name="Zhang L."/>
            <person name="Liu B."/>
            <person name="Eaton Z."/>
            <person name="Mclaughlin S."/>
            <person name="Kingan S."/>
            <person name="Baybayan P."/>
            <person name="Concepcion G."/>
            <person name="Jordan M."/>
            <person name="Riva A."/>
            <person name="Barbazuk W."/>
            <person name="Harkins T."/>
        </authorList>
    </citation>
    <scope>NUCLEOTIDE SEQUENCE [LARGE SCALE GENOMIC DNA]</scope>
    <source>
        <strain evidence="2">cv. Jamaican Lion 4</strain>
        <tissue evidence="1">Leaf</tissue>
    </source>
</reference>
<comment type="caution">
    <text evidence="1">The sequence shown here is derived from an EMBL/GenBank/DDBJ whole genome shotgun (WGS) entry which is preliminary data.</text>
</comment>
<organism evidence="1 2">
    <name type="scientific">Cannabis sativa</name>
    <name type="common">Hemp</name>
    <name type="synonym">Marijuana</name>
    <dbReference type="NCBI Taxonomy" id="3483"/>
    <lineage>
        <taxon>Eukaryota</taxon>
        <taxon>Viridiplantae</taxon>
        <taxon>Streptophyta</taxon>
        <taxon>Embryophyta</taxon>
        <taxon>Tracheophyta</taxon>
        <taxon>Spermatophyta</taxon>
        <taxon>Magnoliopsida</taxon>
        <taxon>eudicotyledons</taxon>
        <taxon>Gunneridae</taxon>
        <taxon>Pentapetalae</taxon>
        <taxon>rosids</taxon>
        <taxon>fabids</taxon>
        <taxon>Rosales</taxon>
        <taxon>Cannabaceae</taxon>
        <taxon>Cannabis</taxon>
    </lineage>
</organism>
<dbReference type="AlphaFoldDB" id="A0A7J6FAR1"/>
<dbReference type="Proteomes" id="UP000525078">
    <property type="component" value="Unassembled WGS sequence"/>
</dbReference>
<accession>A0A7J6FAR1</accession>
<evidence type="ECO:0000313" key="1">
    <source>
        <dbReference type="EMBL" id="KAF4367791.1"/>
    </source>
</evidence>
<sequence length="121" mass="13770">MDQSRQAIKGPSRLLPLKFKVDGAASVGEDVGDGTTPELGTTKHGHWIRTLNLSLTRKFMLPFCKIMKTKYEWSKFGSLATRVPPKLFRIRADSTNVVNILENVALKGISHYWKMRIRNKK</sequence>
<dbReference type="EMBL" id="JAATIP010000140">
    <property type="protein sequence ID" value="KAF4367791.1"/>
    <property type="molecule type" value="Genomic_DNA"/>
</dbReference>
<evidence type="ECO:0000313" key="2">
    <source>
        <dbReference type="Proteomes" id="UP000525078"/>
    </source>
</evidence>